<dbReference type="GO" id="GO:0016020">
    <property type="term" value="C:membrane"/>
    <property type="evidence" value="ECO:0007669"/>
    <property type="project" value="UniProtKB-SubCell"/>
</dbReference>
<dbReference type="EMBL" id="CAJPDS010000011">
    <property type="protein sequence ID" value="CAF9912230.1"/>
    <property type="molecule type" value="Genomic_DNA"/>
</dbReference>
<feature type="transmembrane region" description="Helical" evidence="6">
    <location>
        <begin position="185"/>
        <end position="203"/>
    </location>
</feature>
<dbReference type="OrthoDB" id="5342292at2759"/>
<feature type="transmembrane region" description="Helical" evidence="6">
    <location>
        <begin position="52"/>
        <end position="81"/>
    </location>
</feature>
<accession>A0A8H3IDS1</accession>
<evidence type="ECO:0000259" key="7">
    <source>
        <dbReference type="Pfam" id="PF20684"/>
    </source>
</evidence>
<evidence type="ECO:0000256" key="3">
    <source>
        <dbReference type="ARBA" id="ARBA00022989"/>
    </source>
</evidence>
<dbReference type="InterPro" id="IPR049326">
    <property type="entry name" value="Rhodopsin_dom_fungi"/>
</dbReference>
<feature type="transmembrane region" description="Helical" evidence="6">
    <location>
        <begin position="101"/>
        <end position="119"/>
    </location>
</feature>
<keyword evidence="4 6" id="KW-0472">Membrane</keyword>
<dbReference type="PANTHER" id="PTHR33048">
    <property type="entry name" value="PTH11-LIKE INTEGRAL MEMBRANE PROTEIN (AFU_ORTHOLOGUE AFUA_5G11245)"/>
    <property type="match status" value="1"/>
</dbReference>
<dbReference type="PANTHER" id="PTHR33048:SF47">
    <property type="entry name" value="INTEGRAL MEMBRANE PROTEIN-RELATED"/>
    <property type="match status" value="1"/>
</dbReference>
<dbReference type="Proteomes" id="UP000664521">
    <property type="component" value="Unassembled WGS sequence"/>
</dbReference>
<dbReference type="InterPro" id="IPR052337">
    <property type="entry name" value="SAT4-like"/>
</dbReference>
<protein>
    <recommendedName>
        <fullName evidence="7">Rhodopsin domain-containing protein</fullName>
    </recommendedName>
</protein>
<feature type="transmembrane region" description="Helical" evidence="6">
    <location>
        <begin position="131"/>
        <end position="154"/>
    </location>
</feature>
<evidence type="ECO:0000256" key="4">
    <source>
        <dbReference type="ARBA" id="ARBA00023136"/>
    </source>
</evidence>
<reference evidence="8" key="1">
    <citation type="submission" date="2021-03" db="EMBL/GenBank/DDBJ databases">
        <authorList>
            <person name="Tagirdzhanova G."/>
        </authorList>
    </citation>
    <scope>NUCLEOTIDE SEQUENCE</scope>
</reference>
<keyword evidence="3 6" id="KW-1133">Transmembrane helix</keyword>
<organism evidence="8 9">
    <name type="scientific">Heterodermia speciosa</name>
    <dbReference type="NCBI Taxonomy" id="116794"/>
    <lineage>
        <taxon>Eukaryota</taxon>
        <taxon>Fungi</taxon>
        <taxon>Dikarya</taxon>
        <taxon>Ascomycota</taxon>
        <taxon>Pezizomycotina</taxon>
        <taxon>Lecanoromycetes</taxon>
        <taxon>OSLEUM clade</taxon>
        <taxon>Lecanoromycetidae</taxon>
        <taxon>Caliciales</taxon>
        <taxon>Physciaceae</taxon>
        <taxon>Heterodermia</taxon>
    </lineage>
</organism>
<evidence type="ECO:0000313" key="9">
    <source>
        <dbReference type="Proteomes" id="UP000664521"/>
    </source>
</evidence>
<name>A0A8H3IDS1_9LECA</name>
<evidence type="ECO:0000256" key="6">
    <source>
        <dbReference type="SAM" id="Phobius"/>
    </source>
</evidence>
<comment type="similarity">
    <text evidence="5">Belongs to the SAT4 family.</text>
</comment>
<feature type="transmembrane region" description="Helical" evidence="6">
    <location>
        <begin position="12"/>
        <end position="31"/>
    </location>
</feature>
<keyword evidence="9" id="KW-1185">Reference proteome</keyword>
<feature type="domain" description="Rhodopsin" evidence="7">
    <location>
        <begin position="47"/>
        <end position="286"/>
    </location>
</feature>
<evidence type="ECO:0000256" key="2">
    <source>
        <dbReference type="ARBA" id="ARBA00022692"/>
    </source>
</evidence>
<comment type="caution">
    <text evidence="8">The sequence shown here is derived from an EMBL/GenBank/DDBJ whole genome shotgun (WGS) entry which is preliminary data.</text>
</comment>
<comment type="subcellular location">
    <subcellularLocation>
        <location evidence="1">Membrane</location>
        <topology evidence="1">Multi-pass membrane protein</topology>
    </subcellularLocation>
</comment>
<evidence type="ECO:0000313" key="8">
    <source>
        <dbReference type="EMBL" id="CAF9912230.1"/>
    </source>
</evidence>
<evidence type="ECO:0000256" key="5">
    <source>
        <dbReference type="ARBA" id="ARBA00038359"/>
    </source>
</evidence>
<dbReference type="Pfam" id="PF20684">
    <property type="entry name" value="Fung_rhodopsin"/>
    <property type="match status" value="1"/>
</dbReference>
<feature type="transmembrane region" description="Helical" evidence="6">
    <location>
        <begin position="238"/>
        <end position="254"/>
    </location>
</feature>
<proteinExistence type="inferred from homology"/>
<gene>
    <name evidence="8" type="ORF">HETSPECPRED_000880</name>
</gene>
<dbReference type="AlphaFoldDB" id="A0A8H3IDS1"/>
<evidence type="ECO:0000256" key="1">
    <source>
        <dbReference type="ARBA" id="ARBA00004141"/>
    </source>
</evidence>
<sequence>MIAPSDKGVALLVINAVFSALAITSYVLRFLNNLSRARKGSLPFGHFIITDTLVFGATLLVILNGSLRIVSILLGGVGWDIDRLTQSQVDWALKALFVEELSWTTSLCLLKFALIILYGRVFVAGTGRKNAVLIQIGAFIAVGGLLIGSIIYYLTQCTPLAAAWTVGLPGGHCAKPRAGWLGTGVANLITDVIIFSVPVVWVVDLQMSLHNKVTVSIQLFIGSMYVPSFSSLVFPNPTILPVTIISFIRIFFVLKSDPSNVTGSVVNPDIFSCIELNMAIVFASVSGIAGREAISNFVHKFIVPRSTSYGVVYRAEDSTAVLSGSASRDIRMADRQSWQKLKPGAQNPKVMANVMEVQDD</sequence>
<keyword evidence="2 6" id="KW-0812">Transmembrane</keyword>